<dbReference type="PATRIC" id="fig|344882.3.peg.1728"/>
<protein>
    <submittedName>
        <fullName evidence="2">Uncharacterized protein</fullName>
    </submittedName>
</protein>
<dbReference type="AlphaFoldDB" id="A0A0R0CZP1"/>
<dbReference type="Proteomes" id="UP000052052">
    <property type="component" value="Unassembled WGS sequence"/>
</dbReference>
<name>A0A0R0CZP1_9GAMM</name>
<evidence type="ECO:0000313" key="2">
    <source>
        <dbReference type="EMBL" id="KRG71662.1"/>
    </source>
</evidence>
<gene>
    <name evidence="2" type="ORF">ABB29_02605</name>
</gene>
<keyword evidence="1" id="KW-0812">Transmembrane</keyword>
<evidence type="ECO:0000313" key="3">
    <source>
        <dbReference type="Proteomes" id="UP000052052"/>
    </source>
</evidence>
<keyword evidence="3" id="KW-1185">Reference proteome</keyword>
<sequence length="124" mass="14144">MEPRNQPDRLQQTAMATAAFEKLLARLEQQVEQSQAVWRRHGEEEHARLQQAMQVMFQQQQQRTEVALRPKVLLAWQVVAGTALLLILLLAGGLLLLKQTYASLHAAQAQLEATQIELQERQPQ</sequence>
<accession>A0A0R0CZP1</accession>
<comment type="caution">
    <text evidence="2">The sequence shown here is derived from an EMBL/GenBank/DDBJ whole genome shotgun (WGS) entry which is preliminary data.</text>
</comment>
<reference evidence="2 3" key="1">
    <citation type="submission" date="2015-05" db="EMBL/GenBank/DDBJ databases">
        <title>Genome sequencing and analysis of members of genus Stenotrophomonas.</title>
        <authorList>
            <person name="Patil P.P."/>
            <person name="Midha S."/>
            <person name="Patil P.B."/>
        </authorList>
    </citation>
    <scope>NUCLEOTIDE SEQUENCE [LARGE SCALE GENOMIC DNA]</scope>
    <source>
        <strain evidence="2 3">DSM 21858</strain>
    </source>
</reference>
<proteinExistence type="predicted"/>
<keyword evidence="1" id="KW-0472">Membrane</keyword>
<keyword evidence="1" id="KW-1133">Transmembrane helix</keyword>
<organism evidence="2 3">
    <name type="scientific">Pseudoxanthomonas dokdonensis</name>
    <dbReference type="NCBI Taxonomy" id="344882"/>
    <lineage>
        <taxon>Bacteria</taxon>
        <taxon>Pseudomonadati</taxon>
        <taxon>Pseudomonadota</taxon>
        <taxon>Gammaproteobacteria</taxon>
        <taxon>Lysobacterales</taxon>
        <taxon>Lysobacteraceae</taxon>
        <taxon>Pseudoxanthomonas</taxon>
    </lineage>
</organism>
<evidence type="ECO:0000256" key="1">
    <source>
        <dbReference type="SAM" id="Phobius"/>
    </source>
</evidence>
<dbReference type="EMBL" id="LDJL01000002">
    <property type="protein sequence ID" value="KRG71662.1"/>
    <property type="molecule type" value="Genomic_DNA"/>
</dbReference>
<feature type="transmembrane region" description="Helical" evidence="1">
    <location>
        <begin position="74"/>
        <end position="97"/>
    </location>
</feature>